<comment type="caution">
    <text evidence="4">The sequence shown here is derived from an EMBL/GenBank/DDBJ whole genome shotgun (WGS) entry which is preliminary data.</text>
</comment>
<dbReference type="Gene3D" id="3.40.50.10610">
    <property type="entry name" value="ABC-type transport auxiliary lipoprotein component"/>
    <property type="match status" value="1"/>
</dbReference>
<feature type="compositionally biased region" description="Low complexity" evidence="2">
    <location>
        <begin position="53"/>
        <end position="93"/>
    </location>
</feature>
<keyword evidence="1" id="KW-0802">TPR repeat</keyword>
<evidence type="ECO:0000313" key="4">
    <source>
        <dbReference type="EMBL" id="MCA9759477.1"/>
    </source>
</evidence>
<accession>A0A956NIR0</accession>
<keyword evidence="3" id="KW-0472">Membrane</keyword>
<dbReference type="EMBL" id="JAGQHS010000359">
    <property type="protein sequence ID" value="MCA9759477.1"/>
    <property type="molecule type" value="Genomic_DNA"/>
</dbReference>
<feature type="repeat" description="TPR" evidence="1">
    <location>
        <begin position="460"/>
        <end position="493"/>
    </location>
</feature>
<dbReference type="PANTHER" id="PTHR12558:SF13">
    <property type="entry name" value="CELL DIVISION CYCLE PROTEIN 27 HOMOLOG"/>
    <property type="match status" value="1"/>
</dbReference>
<sequence>VNPDLPREFGRVVRRCMEKDPNRRFQGADDLRLELEEIRREFASGELSVDARSATGSAAPEAASATGAPTPGTSSSPGSPSGPDASAVSGSRAGLSAGGSVDSFSGRAQRAGLARLLVVFACLSAVVLFLVRFVMLEFGLPGWVLPGAVVLLLVGLPVLVATAWVQAGPDLRSSTSGDSSGRSASRGWLTWKRAIGGGVLAFVGLGLVIGGYAFSRASGIGPAASLVSAGVLEDKSRILIADFLNQTDDPLLGQAMKEAFSVDLSQSSVVRLVTPAEVSSTLERMELDPAAPLDEARAREVALRDGIPAVVTGQINPAGTGALLSVRLVSAESGAPMAAFRENASGPDEMIPAIDRLSSRLREKMGESLKTIRANPPLDQVTTSSLPALRKYSEAVEAIETENDNDRGIALLEEATAIDTTFAMAYRKLAVTLSNTYQARSKVDDAAERAFRHRSKLTDRERYLTEAKYYIDRGDVDKAKQAYRNILELDPEDNWALNNLGRIYLEDGDPKTAEEYFLRLPNESRYAAGLASAKLRQGRLDEADQILDASLQKDPETDYWFTQMAIQVARGDYERAQEITAARMEEDRDSPTGHRGSLGTGMALAYIRGQVEKARRIQEERLDLIETSFSGAEYLGSAVNSAMVESWVYGNDAYADSLVGSALAKYPLEQLPLADRPYGIVYTYYVMRGRLDDARVVRSAYDKALPELGPSEPNWSFVFADGYEALVDGRTDDALADFRKIAQPGDLRTSDAWLGHTFYAAAQYDSAIVHYERYLGQSHEYKIFDYRYDLATSLNALADCYEKTGRPQRAAEYYERFAELWADGDPEAKRRSERARRNAERLSGESG</sequence>
<feature type="region of interest" description="Disordered" evidence="2">
    <location>
        <begin position="825"/>
        <end position="847"/>
    </location>
</feature>
<evidence type="ECO:0000256" key="1">
    <source>
        <dbReference type="PROSITE-ProRule" id="PRU00339"/>
    </source>
</evidence>
<keyword evidence="3" id="KW-0812">Transmembrane</keyword>
<protein>
    <submittedName>
        <fullName evidence="4">Tetratricopeptide repeat protein</fullName>
    </submittedName>
</protein>
<dbReference type="InterPro" id="IPR019734">
    <property type="entry name" value="TPR_rpt"/>
</dbReference>
<evidence type="ECO:0000313" key="5">
    <source>
        <dbReference type="Proteomes" id="UP000739538"/>
    </source>
</evidence>
<dbReference type="PROSITE" id="PS50005">
    <property type="entry name" value="TPR"/>
    <property type="match status" value="1"/>
</dbReference>
<dbReference type="PANTHER" id="PTHR12558">
    <property type="entry name" value="CELL DIVISION CYCLE 16,23,27"/>
    <property type="match status" value="1"/>
</dbReference>
<dbReference type="Proteomes" id="UP000739538">
    <property type="component" value="Unassembled WGS sequence"/>
</dbReference>
<evidence type="ECO:0000256" key="3">
    <source>
        <dbReference type="SAM" id="Phobius"/>
    </source>
</evidence>
<dbReference type="Pfam" id="PF13176">
    <property type="entry name" value="TPR_7"/>
    <property type="match status" value="1"/>
</dbReference>
<feature type="non-terminal residue" evidence="4">
    <location>
        <position position="1"/>
    </location>
</feature>
<proteinExistence type="predicted"/>
<feature type="transmembrane region" description="Helical" evidence="3">
    <location>
        <begin position="194"/>
        <end position="214"/>
    </location>
</feature>
<dbReference type="Pfam" id="PF13432">
    <property type="entry name" value="TPR_16"/>
    <property type="match status" value="1"/>
</dbReference>
<dbReference type="SUPFAM" id="SSF48452">
    <property type="entry name" value="TPR-like"/>
    <property type="match status" value="1"/>
</dbReference>
<feature type="compositionally biased region" description="Basic and acidic residues" evidence="2">
    <location>
        <begin position="826"/>
        <end position="847"/>
    </location>
</feature>
<dbReference type="InterPro" id="IPR011990">
    <property type="entry name" value="TPR-like_helical_dom_sf"/>
</dbReference>
<feature type="transmembrane region" description="Helical" evidence="3">
    <location>
        <begin position="143"/>
        <end position="165"/>
    </location>
</feature>
<keyword evidence="3" id="KW-1133">Transmembrane helix</keyword>
<dbReference type="Gene3D" id="1.25.40.10">
    <property type="entry name" value="Tetratricopeptide repeat domain"/>
    <property type="match status" value="2"/>
</dbReference>
<name>A0A956NIR0_UNCEI</name>
<gene>
    <name evidence="4" type="ORF">KDA27_27025</name>
</gene>
<organism evidence="4 5">
    <name type="scientific">Eiseniibacteriota bacterium</name>
    <dbReference type="NCBI Taxonomy" id="2212470"/>
    <lineage>
        <taxon>Bacteria</taxon>
        <taxon>Candidatus Eiseniibacteriota</taxon>
    </lineage>
</organism>
<feature type="transmembrane region" description="Helical" evidence="3">
    <location>
        <begin position="113"/>
        <end position="131"/>
    </location>
</feature>
<feature type="region of interest" description="Disordered" evidence="2">
    <location>
        <begin position="48"/>
        <end position="93"/>
    </location>
</feature>
<evidence type="ECO:0000256" key="2">
    <source>
        <dbReference type="SAM" id="MobiDB-lite"/>
    </source>
</evidence>
<reference evidence="4" key="2">
    <citation type="journal article" date="2021" name="Microbiome">
        <title>Successional dynamics and alternative stable states in a saline activated sludge microbial community over 9 years.</title>
        <authorList>
            <person name="Wang Y."/>
            <person name="Ye J."/>
            <person name="Ju F."/>
            <person name="Liu L."/>
            <person name="Boyd J.A."/>
            <person name="Deng Y."/>
            <person name="Parks D.H."/>
            <person name="Jiang X."/>
            <person name="Yin X."/>
            <person name="Woodcroft B.J."/>
            <person name="Tyson G.W."/>
            <person name="Hugenholtz P."/>
            <person name="Polz M.F."/>
            <person name="Zhang T."/>
        </authorList>
    </citation>
    <scope>NUCLEOTIDE SEQUENCE</scope>
    <source>
        <strain evidence="4">HKST-UBA02</strain>
    </source>
</reference>
<dbReference type="SMART" id="SM00028">
    <property type="entry name" value="TPR"/>
    <property type="match status" value="5"/>
</dbReference>
<reference evidence="4" key="1">
    <citation type="submission" date="2020-04" db="EMBL/GenBank/DDBJ databases">
        <authorList>
            <person name="Zhang T."/>
        </authorList>
    </citation>
    <scope>NUCLEOTIDE SEQUENCE</scope>
    <source>
        <strain evidence="4">HKST-UBA02</strain>
    </source>
</reference>
<dbReference type="AlphaFoldDB" id="A0A956NIR0"/>